<comment type="caution">
    <text evidence="4">The sequence shown here is derived from an EMBL/GenBank/DDBJ whole genome shotgun (WGS) entry which is preliminary data.</text>
</comment>
<dbReference type="GeneID" id="31010762"/>
<dbReference type="InterPro" id="IPR011990">
    <property type="entry name" value="TPR-like_helical_dom_sf"/>
</dbReference>
<dbReference type="InterPro" id="IPR051222">
    <property type="entry name" value="PPR/CCM1_RNA-binding"/>
</dbReference>
<feature type="repeat" description="PPR" evidence="2">
    <location>
        <begin position="300"/>
        <end position="334"/>
    </location>
</feature>
<dbReference type="PANTHER" id="PTHR47942">
    <property type="entry name" value="TETRATRICOPEPTIDE REPEAT (TPR)-LIKE SUPERFAMILY PROTEIN-RELATED"/>
    <property type="match status" value="1"/>
</dbReference>
<protein>
    <submittedName>
        <fullName evidence="4">Pentatricopeptide repeat protein</fullName>
    </submittedName>
</protein>
<proteinExistence type="predicted"/>
<name>A0A1J9RMC7_9PEZI</name>
<dbReference type="NCBIfam" id="TIGR00756">
    <property type="entry name" value="PPR"/>
    <property type="match status" value="1"/>
</dbReference>
<feature type="region of interest" description="Disordered" evidence="3">
    <location>
        <begin position="34"/>
        <end position="106"/>
    </location>
</feature>
<dbReference type="EMBL" id="MNUE01000114">
    <property type="protein sequence ID" value="OJD28757.1"/>
    <property type="molecule type" value="Genomic_DNA"/>
</dbReference>
<evidence type="ECO:0000313" key="5">
    <source>
        <dbReference type="Proteomes" id="UP000183809"/>
    </source>
</evidence>
<feature type="region of interest" description="Disordered" evidence="3">
    <location>
        <begin position="126"/>
        <end position="153"/>
    </location>
</feature>
<dbReference type="PROSITE" id="PS51375">
    <property type="entry name" value="PPR"/>
    <property type="match status" value="1"/>
</dbReference>
<accession>A0A1J9RMC7</accession>
<evidence type="ECO:0000313" key="4">
    <source>
        <dbReference type="EMBL" id="OJD28757.1"/>
    </source>
</evidence>
<evidence type="ECO:0000256" key="2">
    <source>
        <dbReference type="PROSITE-ProRule" id="PRU00708"/>
    </source>
</evidence>
<dbReference type="OrthoDB" id="1908178at2759"/>
<reference evidence="4 5" key="1">
    <citation type="submission" date="2016-10" db="EMBL/GenBank/DDBJ databases">
        <title>Proteomics and genomics reveal pathogen-plant mechanisms compatible with a hemibiotrophic lifestyle of Diplodia corticola.</title>
        <authorList>
            <person name="Fernandes I."/>
            <person name="De Jonge R."/>
            <person name="Van De Peer Y."/>
            <person name="Devreese B."/>
            <person name="Alves A."/>
            <person name="Esteves A.C."/>
        </authorList>
    </citation>
    <scope>NUCLEOTIDE SEQUENCE [LARGE SCALE GENOMIC DNA]</scope>
    <source>
        <strain evidence="4 5">CBS 112549</strain>
    </source>
</reference>
<dbReference type="Proteomes" id="UP000183809">
    <property type="component" value="Unassembled WGS sequence"/>
</dbReference>
<gene>
    <name evidence="4" type="ORF">BKCO1_11400012</name>
</gene>
<sequence length="593" mass="67678">MDNFFINALVQAGSCRKHRLWKPIPVNVASLHNHCRSRRKRADEGIGGGRVGEDGNAASRRFGHAAGPRNRQTSENNGHKKKQEQREQREQQDQQEQPVVAAGNHQPTLAQLKRLVDFYGPPARLETWKEQEEREAREEEEEGGGLTLSDQQGVDEDGDVKQARLPFHQRHQPWPNKDEVENESIGELEELLEHDGLSPELAYEIYSSLSWPRAAYLSYNTIRNLLHCLGVVRHYGEKSMMRYLAVIDDMKAADIPIALADWNMAIQFAGKCLRKVTNNEVESALWLWREMEQQVGTRGNHVTFNILFDIAVKAGKYKLAEMIRNEMKARNLKLDRFFRTSTIMWRGLSRDGEGVRKAYKELVEAGEIVDSAVMNCVITALFNAGEPSAAEQVFLRMKDMAGVFETTKKPPQDWRQRRELGLLLKKAAERTRGDSEGQRIIQEHSPVGPDHGTFKILIKHHINETGNIDRITQLLDEMDRVYNIPIEGDIFFALFWGFHNHGGVRYSPWSKARLEGTWRAFLMSLDNESSKVTLDRSITKAVIMAFSKCTNEEQTLRVWGEIRQRWNPSGADLQSTIHLLGNVSYSATYVPPA</sequence>
<dbReference type="Pfam" id="PF01535">
    <property type="entry name" value="PPR"/>
    <property type="match status" value="2"/>
</dbReference>
<keyword evidence="1" id="KW-0677">Repeat</keyword>
<dbReference type="PANTHER" id="PTHR47942:SF78">
    <property type="entry name" value="PENTATRICOPEPTIDE REPEAT PROTEIN (AFU_ORTHOLOGUE AFUA_4G07240)"/>
    <property type="match status" value="1"/>
</dbReference>
<dbReference type="RefSeq" id="XP_020125017.1">
    <property type="nucleotide sequence ID" value="XM_020270503.1"/>
</dbReference>
<dbReference type="AlphaFoldDB" id="A0A1J9RMC7"/>
<organism evidence="4 5">
    <name type="scientific">Diplodia corticola</name>
    <dbReference type="NCBI Taxonomy" id="236234"/>
    <lineage>
        <taxon>Eukaryota</taxon>
        <taxon>Fungi</taxon>
        <taxon>Dikarya</taxon>
        <taxon>Ascomycota</taxon>
        <taxon>Pezizomycotina</taxon>
        <taxon>Dothideomycetes</taxon>
        <taxon>Dothideomycetes incertae sedis</taxon>
        <taxon>Botryosphaeriales</taxon>
        <taxon>Botryosphaeriaceae</taxon>
        <taxon>Diplodia</taxon>
    </lineage>
</organism>
<dbReference type="InterPro" id="IPR002885">
    <property type="entry name" value="PPR_rpt"/>
</dbReference>
<evidence type="ECO:0000256" key="1">
    <source>
        <dbReference type="ARBA" id="ARBA00022737"/>
    </source>
</evidence>
<keyword evidence="5" id="KW-1185">Reference proteome</keyword>
<feature type="compositionally biased region" description="Basic and acidic residues" evidence="3">
    <location>
        <begin position="126"/>
        <end position="137"/>
    </location>
</feature>
<dbReference type="Gene3D" id="1.25.40.10">
    <property type="entry name" value="Tetratricopeptide repeat domain"/>
    <property type="match status" value="1"/>
</dbReference>
<dbReference type="STRING" id="236234.A0A1J9RMC7"/>
<evidence type="ECO:0000256" key="3">
    <source>
        <dbReference type="SAM" id="MobiDB-lite"/>
    </source>
</evidence>